<protein>
    <submittedName>
        <fullName evidence="1">Uncharacterized protein</fullName>
    </submittedName>
</protein>
<name>A0ACC1J0B2_9FUNG</name>
<reference evidence="1" key="1">
    <citation type="submission" date="2022-07" db="EMBL/GenBank/DDBJ databases">
        <title>Phylogenomic reconstructions and comparative analyses of Kickxellomycotina fungi.</title>
        <authorList>
            <person name="Reynolds N.K."/>
            <person name="Stajich J.E."/>
            <person name="Barry K."/>
            <person name="Grigoriev I.V."/>
            <person name="Crous P."/>
            <person name="Smith M.E."/>
        </authorList>
    </citation>
    <scope>NUCLEOTIDE SEQUENCE</scope>
    <source>
        <strain evidence="1">NRRL 5244</strain>
    </source>
</reference>
<gene>
    <name evidence="1" type="ORF">FBU59_006335</name>
</gene>
<comment type="caution">
    <text evidence="1">The sequence shown here is derived from an EMBL/GenBank/DDBJ whole genome shotgun (WGS) entry which is preliminary data.</text>
</comment>
<evidence type="ECO:0000313" key="1">
    <source>
        <dbReference type="EMBL" id="KAJ1932547.1"/>
    </source>
</evidence>
<organism evidence="1 2">
    <name type="scientific">Linderina macrospora</name>
    <dbReference type="NCBI Taxonomy" id="4868"/>
    <lineage>
        <taxon>Eukaryota</taxon>
        <taxon>Fungi</taxon>
        <taxon>Fungi incertae sedis</taxon>
        <taxon>Zoopagomycota</taxon>
        <taxon>Kickxellomycotina</taxon>
        <taxon>Kickxellomycetes</taxon>
        <taxon>Kickxellales</taxon>
        <taxon>Kickxellaceae</taxon>
        <taxon>Linderina</taxon>
    </lineage>
</organism>
<dbReference type="EMBL" id="JANBPW010005472">
    <property type="protein sequence ID" value="KAJ1932547.1"/>
    <property type="molecule type" value="Genomic_DNA"/>
</dbReference>
<dbReference type="Proteomes" id="UP001150603">
    <property type="component" value="Unassembled WGS sequence"/>
</dbReference>
<proteinExistence type="predicted"/>
<keyword evidence="2" id="KW-1185">Reference proteome</keyword>
<accession>A0ACC1J0B2</accession>
<evidence type="ECO:0000313" key="2">
    <source>
        <dbReference type="Proteomes" id="UP001150603"/>
    </source>
</evidence>
<sequence length="150" mass="18002">MAKWVYRILAFVCRWGDDYPYEVYVKQLARTFFLRNKAENATMLGFLCWVTVLHFGPNNPHYPLFQFKPEDDEFNYKYDLTIKASVYVWLSEIISSRVVRLLVRWLYRQNISNEAIDDFRRYPHVVPVMVLVTIHVLQNMVFGLIHLDFS</sequence>